<dbReference type="PANTHER" id="PTHR31875">
    <property type="entry name" value="PROTEIN DEHYDRATION-INDUCED 19"/>
    <property type="match status" value="1"/>
</dbReference>
<evidence type="ECO:0000256" key="1">
    <source>
        <dbReference type="SAM" id="MobiDB-lite"/>
    </source>
</evidence>
<dbReference type="InterPro" id="IPR008598">
    <property type="entry name" value="Di19_Zn-bd"/>
</dbReference>
<dbReference type="AlphaFoldDB" id="A0A445MBB8"/>
<proteinExistence type="predicted"/>
<evidence type="ECO:0000259" key="2">
    <source>
        <dbReference type="Pfam" id="PF05605"/>
    </source>
</evidence>
<dbReference type="Pfam" id="PF05605">
    <property type="entry name" value="zf-Di19"/>
    <property type="match status" value="1"/>
</dbReference>
<dbReference type="PANTHER" id="PTHR31875:SF26">
    <property type="entry name" value="PROTEIN DEHYDRATION-INDUCED 19-RELATED"/>
    <property type="match status" value="1"/>
</dbReference>
<organism evidence="3">
    <name type="scientific">Ensete ventricosum</name>
    <name type="common">Abyssinian banana</name>
    <name type="synonym">Musa ensete</name>
    <dbReference type="NCBI Taxonomy" id="4639"/>
    <lineage>
        <taxon>Eukaryota</taxon>
        <taxon>Viridiplantae</taxon>
        <taxon>Streptophyta</taxon>
        <taxon>Embryophyta</taxon>
        <taxon>Tracheophyta</taxon>
        <taxon>Spermatophyta</taxon>
        <taxon>Magnoliopsida</taxon>
        <taxon>Liliopsida</taxon>
        <taxon>Zingiberales</taxon>
        <taxon>Musaceae</taxon>
        <taxon>Ensete</taxon>
    </lineage>
</organism>
<reference evidence="3" key="1">
    <citation type="journal article" date="2018" name="Data Brief">
        <title>Genome sequence data from 17 accessions of Ensete ventricosum, a staple food crop for millions in Ethiopia.</title>
        <authorList>
            <person name="Yemataw Z."/>
            <person name="Muzemil S."/>
            <person name="Ambachew D."/>
            <person name="Tripathi L."/>
            <person name="Tesfaye K."/>
            <person name="Chala A."/>
            <person name="Farbos A."/>
            <person name="O'Neill P."/>
            <person name="Moore K."/>
            <person name="Grant M."/>
            <person name="Studholme D.J."/>
        </authorList>
    </citation>
    <scope>NUCLEOTIDE SEQUENCE [LARGE SCALE GENOMIC DNA]</scope>
    <source>
        <tissue evidence="3">Leaf</tissue>
    </source>
</reference>
<feature type="compositionally biased region" description="Basic and acidic residues" evidence="1">
    <location>
        <begin position="50"/>
        <end position="63"/>
    </location>
</feature>
<dbReference type="InterPro" id="IPR033347">
    <property type="entry name" value="Di19"/>
</dbReference>
<dbReference type="EMBL" id="KV875545">
    <property type="protein sequence ID" value="RZR71509.1"/>
    <property type="molecule type" value="Genomic_DNA"/>
</dbReference>
<evidence type="ECO:0000313" key="3">
    <source>
        <dbReference type="EMBL" id="RZR71509.1"/>
    </source>
</evidence>
<accession>A0A445MBB8</accession>
<feature type="domain" description="Di19 zinc-binding" evidence="2">
    <location>
        <begin position="186"/>
        <end position="217"/>
    </location>
</feature>
<sequence length="217" mass="23471">MLAVPDRAAEPEEPSPSFISEADLPIIFAILQDIRQLSHSTPITTRHQFSQRDTRGRTGEEQPSKIYPSFAPPACASGASDVGGPRTRHVIRAPAVIHAVVPVARMRENHPTYPCLYPPVSAKEVVDVGGPRTGGQFLVAGGLAGVGRTGTGRRSALGFSDWLFRSVDLYLGFEEFDGGEDDNRAEFPCPFCSEDFDIVGLCCHIDDEHPVEAKNGV</sequence>
<name>A0A445MBB8_ENSVE</name>
<gene>
    <name evidence="3" type="ORF">BHM03_00005587</name>
</gene>
<feature type="region of interest" description="Disordered" evidence="1">
    <location>
        <begin position="41"/>
        <end position="70"/>
    </location>
</feature>
<dbReference type="Proteomes" id="UP000290560">
    <property type="component" value="Unassembled WGS sequence"/>
</dbReference>
<protein>
    <recommendedName>
        <fullName evidence="2">Di19 zinc-binding domain-containing protein</fullName>
    </recommendedName>
</protein>